<proteinExistence type="inferred from homology"/>
<feature type="domain" description="TonB-dependent receptor-like beta-barrel" evidence="10">
    <location>
        <begin position="532"/>
        <end position="923"/>
    </location>
</feature>
<dbReference type="InterPro" id="IPR036942">
    <property type="entry name" value="Beta-barrel_TonB_sf"/>
</dbReference>
<comment type="subcellular location">
    <subcellularLocation>
        <location evidence="1 8">Cell outer membrane</location>
        <topology evidence="1 8">Multi-pass membrane protein</topology>
    </subcellularLocation>
</comment>
<evidence type="ECO:0000256" key="2">
    <source>
        <dbReference type="ARBA" id="ARBA00022448"/>
    </source>
</evidence>
<keyword evidence="6 8" id="KW-0472">Membrane</keyword>
<dbReference type="PANTHER" id="PTHR47234:SF3">
    <property type="entry name" value="SECRETIN_TONB SHORT N-TERMINAL DOMAIN-CONTAINING PROTEIN"/>
    <property type="match status" value="1"/>
</dbReference>
<dbReference type="Pfam" id="PF00593">
    <property type="entry name" value="TonB_dep_Rec_b-barrel"/>
    <property type="match status" value="1"/>
</dbReference>
<evidence type="ECO:0000259" key="10">
    <source>
        <dbReference type="Pfam" id="PF00593"/>
    </source>
</evidence>
<keyword evidence="4 8" id="KW-0812">Transmembrane</keyword>
<evidence type="ECO:0000256" key="7">
    <source>
        <dbReference type="ARBA" id="ARBA00023237"/>
    </source>
</evidence>
<keyword evidence="7 8" id="KW-0998">Cell outer membrane</keyword>
<evidence type="ECO:0000256" key="6">
    <source>
        <dbReference type="ARBA" id="ARBA00023136"/>
    </source>
</evidence>
<evidence type="ECO:0000256" key="1">
    <source>
        <dbReference type="ARBA" id="ARBA00004571"/>
    </source>
</evidence>
<comment type="caution">
    <text evidence="12">The sequence shown here is derived from an EMBL/GenBank/DDBJ whole genome shotgun (WGS) entry which is preliminary data.</text>
</comment>
<evidence type="ECO:0000256" key="3">
    <source>
        <dbReference type="ARBA" id="ARBA00022452"/>
    </source>
</evidence>
<dbReference type="InterPro" id="IPR000531">
    <property type="entry name" value="Beta-barrel_TonB"/>
</dbReference>
<dbReference type="InterPro" id="IPR039426">
    <property type="entry name" value="TonB-dep_rcpt-like"/>
</dbReference>
<dbReference type="Gene3D" id="2.40.170.20">
    <property type="entry name" value="TonB-dependent receptor, beta-barrel domain"/>
    <property type="match status" value="1"/>
</dbReference>
<dbReference type="EMBL" id="BSST01000001">
    <property type="protein sequence ID" value="GLX79449.1"/>
    <property type="molecule type" value="Genomic_DNA"/>
</dbReference>
<dbReference type="Gene3D" id="3.55.50.30">
    <property type="match status" value="1"/>
</dbReference>
<evidence type="ECO:0000256" key="4">
    <source>
        <dbReference type="ARBA" id="ARBA00022692"/>
    </source>
</evidence>
<evidence type="ECO:0000259" key="11">
    <source>
        <dbReference type="Pfam" id="PF07715"/>
    </source>
</evidence>
<keyword evidence="5 9" id="KW-0798">TonB box</keyword>
<reference evidence="12 13" key="1">
    <citation type="submission" date="2023-03" db="EMBL/GenBank/DDBJ databases">
        <title>Draft genome sequence of Thalassotalea insulae KCTC 62186T.</title>
        <authorList>
            <person name="Sawabe T."/>
        </authorList>
    </citation>
    <scope>NUCLEOTIDE SEQUENCE [LARGE SCALE GENOMIC DNA]</scope>
    <source>
        <strain evidence="12 13">KCTC 62186</strain>
    </source>
</reference>
<dbReference type="SUPFAM" id="SSF56935">
    <property type="entry name" value="Porins"/>
    <property type="match status" value="1"/>
</dbReference>
<keyword evidence="3 8" id="KW-1134">Transmembrane beta strand</keyword>
<dbReference type="Gene3D" id="2.170.130.10">
    <property type="entry name" value="TonB-dependent receptor, plug domain"/>
    <property type="match status" value="1"/>
</dbReference>
<evidence type="ECO:0000313" key="13">
    <source>
        <dbReference type="Proteomes" id="UP001157186"/>
    </source>
</evidence>
<dbReference type="InterPro" id="IPR037066">
    <property type="entry name" value="Plug_dom_sf"/>
</dbReference>
<dbReference type="RefSeq" id="WP_284245360.1">
    <property type="nucleotide sequence ID" value="NZ_BSST01000001.1"/>
</dbReference>
<evidence type="ECO:0000256" key="8">
    <source>
        <dbReference type="PROSITE-ProRule" id="PRU01360"/>
    </source>
</evidence>
<feature type="domain" description="TonB-dependent receptor plug" evidence="11">
    <location>
        <begin position="163"/>
        <end position="284"/>
    </location>
</feature>
<evidence type="ECO:0000256" key="9">
    <source>
        <dbReference type="RuleBase" id="RU003357"/>
    </source>
</evidence>
<keyword evidence="13" id="KW-1185">Reference proteome</keyword>
<dbReference type="Proteomes" id="UP001157186">
    <property type="component" value="Unassembled WGS sequence"/>
</dbReference>
<gene>
    <name evidence="12" type="ORF">tinsulaeT_27890</name>
</gene>
<dbReference type="PANTHER" id="PTHR47234">
    <property type="match status" value="1"/>
</dbReference>
<dbReference type="PROSITE" id="PS52016">
    <property type="entry name" value="TONB_DEPENDENT_REC_3"/>
    <property type="match status" value="1"/>
</dbReference>
<organism evidence="12 13">
    <name type="scientific">Thalassotalea insulae</name>
    <dbReference type="NCBI Taxonomy" id="2056778"/>
    <lineage>
        <taxon>Bacteria</taxon>
        <taxon>Pseudomonadati</taxon>
        <taxon>Pseudomonadota</taxon>
        <taxon>Gammaproteobacteria</taxon>
        <taxon>Alteromonadales</taxon>
        <taxon>Colwelliaceae</taxon>
        <taxon>Thalassotalea</taxon>
    </lineage>
</organism>
<comment type="similarity">
    <text evidence="8 9">Belongs to the TonB-dependent receptor family.</text>
</comment>
<protein>
    <recommendedName>
        <fullName evidence="14">TonB-dependent receptor</fullName>
    </recommendedName>
</protein>
<dbReference type="Pfam" id="PF07715">
    <property type="entry name" value="Plug"/>
    <property type="match status" value="1"/>
</dbReference>
<evidence type="ECO:0008006" key="14">
    <source>
        <dbReference type="Google" id="ProtNLM"/>
    </source>
</evidence>
<name>A0ABQ6GW72_9GAMM</name>
<evidence type="ECO:0000256" key="5">
    <source>
        <dbReference type="ARBA" id="ARBA00023077"/>
    </source>
</evidence>
<accession>A0ABQ6GW72</accession>
<keyword evidence="2 8" id="KW-0813">Transport</keyword>
<sequence length="965" mass="104359">MFNYLTKNNKGKYTQIFIIFGLLLLGNSFCSHAAERYQFNIPAMNASAALEKLADITGYSLIYPFDESVVVITNPLDGEYSIVDALERLLLNTALNATATEKGVIAVSSYLNKDNQTNKAASLPAKKTATAVTENVSQENTNKEVKAERIQIIGSRRLNRSPSDALAPLDIINRKSLTARGNHDIISTLSNVIPSYNVRQEAISDAGTIVKPANLRGLPTDSTLILVNGKRRHRSGVIYEYVSGLNIGGHGVDLEPIPSIALKSVEVLRDGAAAQYGSDAIAGVINFRLENSAEAQRIELRTGQYYVGDGANVELSGILASNIGDSGTANFSFELSQSDATSRGIQDPAVQSLIDSGISKNDIQDPVVIWGAPEIKNNIKMFGNFELDISESSHYQQLYLFTNWAQRDVDGSFFYRNPNTRASIFTNPNDGTRLFFDMTQDKTGGCPTPTIPGSIGDAEALAAIVANDNCFAFNERFPGGFTPRFGGHVTDASLAAGVRGALALSDGELTYDISMVVGENQVDYELHNSVNASLGENSPVDFKLGAQIQTERIFNADFTYPVDVGFESELNVAFGYQNHFEQFEVVAGEQASYQAGVFSNHGEAIGANGFPGFSPDTAEVNRRISNAVYLDIEGDVTDALLLSLAMRYEEIGKIGNTFDGKISTRLQVTDEIAFRSTLSSGFRAPTVGQSTLQRISTSNSIVNDVVVQHSSQLVSALSPIATARSGGELKPETATSFSFGVLSELGPVNVTLDYFYIEVDDRLSLFTSEIVASDAPLLAASGVSSKVTNIQYYANDFNSITQGVDLVASSSFDVLGGKDTLSLALNYTNTELEVTNDKSPIADANERKEREHGVPKTRGVLSYSHVQGDLSTTIGINYYGSFYNAQFNDVSLIEKFAPMVITDVEVSYDITDSLAVALGAKNLFNVFPEEYSEGRTAGFLGAIYPLNSPAGFNGGHYYLRMAWNF</sequence>
<evidence type="ECO:0000313" key="12">
    <source>
        <dbReference type="EMBL" id="GLX79449.1"/>
    </source>
</evidence>
<dbReference type="InterPro" id="IPR012910">
    <property type="entry name" value="Plug_dom"/>
</dbReference>